<name>A0AAW3A7S4_9TRYP</name>
<feature type="domain" description="PGAP2IP C-terminal nuclease-like" evidence="1">
    <location>
        <begin position="20"/>
        <end position="124"/>
    </location>
</feature>
<dbReference type="PANTHER" id="PTHR14859:SF1">
    <property type="entry name" value="PGAP2-INTERACTING PROTEIN"/>
    <property type="match status" value="1"/>
</dbReference>
<dbReference type="GO" id="GO:0016020">
    <property type="term" value="C:membrane"/>
    <property type="evidence" value="ECO:0007669"/>
    <property type="project" value="GOC"/>
</dbReference>
<accession>A0AAW3A7S4</accession>
<dbReference type="GO" id="GO:0005783">
    <property type="term" value="C:endoplasmic reticulum"/>
    <property type="evidence" value="ECO:0007669"/>
    <property type="project" value="TreeGrafter"/>
</dbReference>
<dbReference type="GO" id="GO:0006506">
    <property type="term" value="P:GPI anchor biosynthetic process"/>
    <property type="evidence" value="ECO:0007669"/>
    <property type="project" value="TreeGrafter"/>
</dbReference>
<dbReference type="InterPro" id="IPR051916">
    <property type="entry name" value="GPI-anchor_lipid_remodeler"/>
</dbReference>
<keyword evidence="3" id="KW-1185">Reference proteome</keyword>
<evidence type="ECO:0000259" key="1">
    <source>
        <dbReference type="Pfam" id="PF23226"/>
    </source>
</evidence>
<organism evidence="2 3">
    <name type="scientific">Leishmania lindenbergi</name>
    <dbReference type="NCBI Taxonomy" id="651832"/>
    <lineage>
        <taxon>Eukaryota</taxon>
        <taxon>Discoba</taxon>
        <taxon>Euglenozoa</taxon>
        <taxon>Kinetoplastea</taxon>
        <taxon>Metakinetoplastina</taxon>
        <taxon>Trypanosomatida</taxon>
        <taxon>Trypanosomatidae</taxon>
        <taxon>Leishmaniinae</taxon>
        <taxon>Leishmania</taxon>
    </lineage>
</organism>
<dbReference type="InterPro" id="IPR036691">
    <property type="entry name" value="Endo/exonu/phosph_ase_sf"/>
</dbReference>
<dbReference type="SUPFAM" id="SSF56219">
    <property type="entry name" value="DNase I-like"/>
    <property type="match status" value="1"/>
</dbReference>
<dbReference type="InterPro" id="IPR057315">
    <property type="entry name" value="Exo_endo_phos_PGAP2IP_C"/>
</dbReference>
<dbReference type="PANTHER" id="PTHR14859">
    <property type="entry name" value="CALCOFLUOR WHITE HYPERSENSITIVE PROTEIN PRECURSOR"/>
    <property type="match status" value="1"/>
</dbReference>
<comment type="caution">
    <text evidence="2">The sequence shown here is derived from an EMBL/GenBank/DDBJ whole genome shotgun (WGS) entry which is preliminary data.</text>
</comment>
<protein>
    <recommendedName>
        <fullName evidence="1">PGAP2IP C-terminal nuclease-like domain-containing protein</fullName>
    </recommendedName>
</protein>
<dbReference type="AlphaFoldDB" id="A0AAW3A7S4"/>
<dbReference type="EMBL" id="JBAMZK010000029">
    <property type="protein sequence ID" value="KAL0501395.1"/>
    <property type="molecule type" value="Genomic_DNA"/>
</dbReference>
<sequence length="125" mass="14711">MSTPSPAFWRSWARRRSAWLALLENDSRRLTNGNRGMADYIFYHLGFRYTNYDHTALDNTYGCALITRYPILSVRRYAIPSPLGEMACVIYDVLDVYSVVMHMYISRFSNTEHWVDGLLRSQFLR</sequence>
<evidence type="ECO:0000313" key="2">
    <source>
        <dbReference type="EMBL" id="KAL0501395.1"/>
    </source>
</evidence>
<dbReference type="Proteomes" id="UP001500131">
    <property type="component" value="Unassembled WGS sequence"/>
</dbReference>
<proteinExistence type="predicted"/>
<dbReference type="Pfam" id="PF23226">
    <property type="entry name" value="Exo_endo_phos_PGAP2IP"/>
    <property type="match status" value="1"/>
</dbReference>
<evidence type="ECO:0000313" key="3">
    <source>
        <dbReference type="Proteomes" id="UP001500131"/>
    </source>
</evidence>
<reference evidence="2 3" key="1">
    <citation type="submission" date="2024-02" db="EMBL/GenBank/DDBJ databases">
        <title>FIRST GENOME SEQUENCES OF Leishmania (Viannia) shawi, Leishmania (Viannia) lindenbergi AND Leishmania (Viannia) utingensis.</title>
        <authorList>
            <person name="Resadore F."/>
            <person name="Custodio M.G.F."/>
            <person name="Boite M.C."/>
            <person name="Cupolillo E."/>
            <person name="Ferreira G.E.M."/>
        </authorList>
    </citation>
    <scope>NUCLEOTIDE SEQUENCE [LARGE SCALE GENOMIC DNA]</scope>
    <source>
        <strain evidence="2 3">MHOM/BR/1966/M15733</strain>
    </source>
</reference>
<gene>
    <name evidence="2" type="ORF">Q4I31_005089</name>
</gene>